<organism evidence="1 2">
    <name type="scientific">Burkholderia latens</name>
    <dbReference type="NCBI Taxonomy" id="488446"/>
    <lineage>
        <taxon>Bacteria</taxon>
        <taxon>Pseudomonadati</taxon>
        <taxon>Pseudomonadota</taxon>
        <taxon>Betaproteobacteria</taxon>
        <taxon>Burkholderiales</taxon>
        <taxon>Burkholderiaceae</taxon>
        <taxon>Burkholderia</taxon>
        <taxon>Burkholderia cepacia complex</taxon>
    </lineage>
</organism>
<reference evidence="1 2" key="1">
    <citation type="submission" date="2015-11" db="EMBL/GenBank/DDBJ databases">
        <title>Expanding the genomic diversity of Burkholderia species for the development of highly accurate diagnostics.</title>
        <authorList>
            <person name="Sahl J."/>
            <person name="Keim P."/>
            <person name="Wagner D."/>
        </authorList>
    </citation>
    <scope>NUCLEOTIDE SEQUENCE [LARGE SCALE GENOMIC DNA]</scope>
    <source>
        <strain evidence="1 2">RF32-BP12</strain>
    </source>
</reference>
<proteinExistence type="predicted"/>
<accession>A0AAP1C619</accession>
<name>A0AAP1C619_9BURK</name>
<dbReference type="RefSeq" id="WP_059548629.1">
    <property type="nucleotide sequence ID" value="NZ_LOTQ01000053.1"/>
</dbReference>
<gene>
    <name evidence="1" type="ORF">WI41_27400</name>
</gene>
<evidence type="ECO:0000313" key="1">
    <source>
        <dbReference type="EMBL" id="KUZ98723.1"/>
    </source>
</evidence>
<sequence>MPANEQWEQLLTAAVMQEKLISASLYITAFELLRQSIVGRIRDFYNIESIGLEPRTYQFSDEYRSEVLARNKSTLYASLDWLTEHGAIDLGDLEAFERIKSIRNKLAHELPSVVMGAGDFDHVEIFRDLITILRKIEVWWVVNVEIPTNPDFDGQEIDEAGIVPGPVLMLQMMVEVLSGNEDLLKHYRKGKT</sequence>
<dbReference type="Proteomes" id="UP000056450">
    <property type="component" value="Unassembled WGS sequence"/>
</dbReference>
<evidence type="ECO:0008006" key="3">
    <source>
        <dbReference type="Google" id="ProtNLM"/>
    </source>
</evidence>
<dbReference type="AlphaFoldDB" id="A0AAP1C619"/>
<protein>
    <recommendedName>
        <fullName evidence="3">DUF4145 domain-containing protein</fullName>
    </recommendedName>
</protein>
<dbReference type="EMBL" id="LOTQ01000053">
    <property type="protein sequence ID" value="KUZ98723.1"/>
    <property type="molecule type" value="Genomic_DNA"/>
</dbReference>
<comment type="caution">
    <text evidence="1">The sequence shown here is derived from an EMBL/GenBank/DDBJ whole genome shotgun (WGS) entry which is preliminary data.</text>
</comment>
<evidence type="ECO:0000313" key="2">
    <source>
        <dbReference type="Proteomes" id="UP000056450"/>
    </source>
</evidence>